<accession>A0A9X2VVC5</accession>
<dbReference type="GO" id="GO:0003677">
    <property type="term" value="F:DNA binding"/>
    <property type="evidence" value="ECO:0007669"/>
    <property type="project" value="InterPro"/>
</dbReference>
<dbReference type="InterPro" id="IPR001387">
    <property type="entry name" value="Cro/C1-type_HTH"/>
</dbReference>
<evidence type="ECO:0000313" key="3">
    <source>
        <dbReference type="Proteomes" id="UP001141259"/>
    </source>
</evidence>
<dbReference type="Pfam" id="PF19054">
    <property type="entry name" value="DUF5753"/>
    <property type="match status" value="1"/>
</dbReference>
<organism evidence="2 3">
    <name type="scientific">Umezawaea endophytica</name>
    <dbReference type="NCBI Taxonomy" id="1654476"/>
    <lineage>
        <taxon>Bacteria</taxon>
        <taxon>Bacillati</taxon>
        <taxon>Actinomycetota</taxon>
        <taxon>Actinomycetes</taxon>
        <taxon>Pseudonocardiales</taxon>
        <taxon>Pseudonocardiaceae</taxon>
        <taxon>Umezawaea</taxon>
    </lineage>
</organism>
<dbReference type="AlphaFoldDB" id="A0A9X2VVC5"/>
<dbReference type="InterPro" id="IPR043917">
    <property type="entry name" value="DUF5753"/>
</dbReference>
<dbReference type="Gene3D" id="1.10.260.40">
    <property type="entry name" value="lambda repressor-like DNA-binding domains"/>
    <property type="match status" value="1"/>
</dbReference>
<feature type="domain" description="DUF5753" evidence="1">
    <location>
        <begin position="141"/>
        <end position="205"/>
    </location>
</feature>
<gene>
    <name evidence="2" type="ORF">NZH93_41590</name>
</gene>
<evidence type="ECO:0000313" key="2">
    <source>
        <dbReference type="EMBL" id="MCS7483379.1"/>
    </source>
</evidence>
<dbReference type="Pfam" id="PF13560">
    <property type="entry name" value="HTH_31"/>
    <property type="match status" value="1"/>
</dbReference>
<dbReference type="RefSeq" id="WP_259628839.1">
    <property type="nucleotide sequence ID" value="NZ_JANYMP010000032.1"/>
</dbReference>
<dbReference type="CDD" id="cd00093">
    <property type="entry name" value="HTH_XRE"/>
    <property type="match status" value="1"/>
</dbReference>
<comment type="caution">
    <text evidence="2">The sequence shown here is derived from an EMBL/GenBank/DDBJ whole genome shotgun (WGS) entry which is preliminary data.</text>
</comment>
<evidence type="ECO:0000259" key="1">
    <source>
        <dbReference type="Pfam" id="PF19054"/>
    </source>
</evidence>
<name>A0A9X2VVC5_9PSEU</name>
<reference evidence="2" key="1">
    <citation type="submission" date="2022-08" db="EMBL/GenBank/DDBJ databases">
        <authorList>
            <person name="Tistechok S."/>
            <person name="Samborskyy M."/>
            <person name="Roman I."/>
        </authorList>
    </citation>
    <scope>NUCLEOTIDE SEQUENCE</scope>
    <source>
        <strain evidence="2">DSM 103496</strain>
    </source>
</reference>
<protein>
    <submittedName>
        <fullName evidence="2">Helix-turn-helix domain-containing protein</fullName>
    </submittedName>
</protein>
<feature type="non-terminal residue" evidence="2">
    <location>
        <position position="209"/>
    </location>
</feature>
<sequence length="209" mass="23243">MKSEPVPMPTLRGRVLGGKLRDLREATGFSVEAVAKRLDIVEARVQRLEDGVTPVWMPDLHAYFHALRIERRLRDVLIGEAVRARDLYTECEWGPEAESVLTLLGQTAERVDVLSPHAVPTVHVKDPSRCTVFTSEGAMPSDQPGITVRRIPFAKGAYPGIGHPCTLFHMAKGPSVVYLEHVHAATFIEEPDEVRAARSVFERLDVFLA</sequence>
<dbReference type="EMBL" id="JANYMP010000032">
    <property type="protein sequence ID" value="MCS7483379.1"/>
    <property type="molecule type" value="Genomic_DNA"/>
</dbReference>
<dbReference type="SUPFAM" id="SSF47413">
    <property type="entry name" value="lambda repressor-like DNA-binding domains"/>
    <property type="match status" value="1"/>
</dbReference>
<proteinExistence type="predicted"/>
<dbReference type="InterPro" id="IPR010982">
    <property type="entry name" value="Lambda_DNA-bd_dom_sf"/>
</dbReference>
<dbReference type="Proteomes" id="UP001141259">
    <property type="component" value="Unassembled WGS sequence"/>
</dbReference>
<keyword evidence="3" id="KW-1185">Reference proteome</keyword>